<protein>
    <submittedName>
        <fullName evidence="1">Uncharacterized protein</fullName>
    </submittedName>
</protein>
<accession>A0A0C3NRM2</accession>
<gene>
    <name evidence="1" type="ORF">M404DRAFT_623901</name>
</gene>
<dbReference type="AlphaFoldDB" id="A0A0C3NRM2"/>
<dbReference type="Proteomes" id="UP000054217">
    <property type="component" value="Unassembled WGS sequence"/>
</dbReference>
<reference evidence="1 2" key="1">
    <citation type="submission" date="2014-04" db="EMBL/GenBank/DDBJ databases">
        <authorList>
            <consortium name="DOE Joint Genome Institute"/>
            <person name="Kuo A."/>
            <person name="Kohler A."/>
            <person name="Costa M.D."/>
            <person name="Nagy L.G."/>
            <person name="Floudas D."/>
            <person name="Copeland A."/>
            <person name="Barry K.W."/>
            <person name="Cichocki N."/>
            <person name="Veneault-Fourrey C."/>
            <person name="LaButti K."/>
            <person name="Lindquist E.A."/>
            <person name="Lipzen A."/>
            <person name="Lundell T."/>
            <person name="Morin E."/>
            <person name="Murat C."/>
            <person name="Sun H."/>
            <person name="Tunlid A."/>
            <person name="Henrissat B."/>
            <person name="Grigoriev I.V."/>
            <person name="Hibbett D.S."/>
            <person name="Martin F."/>
            <person name="Nordberg H.P."/>
            <person name="Cantor M.N."/>
            <person name="Hua S.X."/>
        </authorList>
    </citation>
    <scope>NUCLEOTIDE SEQUENCE [LARGE SCALE GENOMIC DNA]</scope>
    <source>
        <strain evidence="1 2">Marx 270</strain>
    </source>
</reference>
<reference evidence="2" key="2">
    <citation type="submission" date="2015-01" db="EMBL/GenBank/DDBJ databases">
        <title>Evolutionary Origins and Diversification of the Mycorrhizal Mutualists.</title>
        <authorList>
            <consortium name="DOE Joint Genome Institute"/>
            <consortium name="Mycorrhizal Genomics Consortium"/>
            <person name="Kohler A."/>
            <person name="Kuo A."/>
            <person name="Nagy L.G."/>
            <person name="Floudas D."/>
            <person name="Copeland A."/>
            <person name="Barry K.W."/>
            <person name="Cichocki N."/>
            <person name="Veneault-Fourrey C."/>
            <person name="LaButti K."/>
            <person name="Lindquist E.A."/>
            <person name="Lipzen A."/>
            <person name="Lundell T."/>
            <person name="Morin E."/>
            <person name="Murat C."/>
            <person name="Riley R."/>
            <person name="Ohm R."/>
            <person name="Sun H."/>
            <person name="Tunlid A."/>
            <person name="Henrissat B."/>
            <person name="Grigoriev I.V."/>
            <person name="Hibbett D.S."/>
            <person name="Martin F."/>
        </authorList>
    </citation>
    <scope>NUCLEOTIDE SEQUENCE [LARGE SCALE GENOMIC DNA]</scope>
    <source>
        <strain evidence="2">Marx 270</strain>
    </source>
</reference>
<organism evidence="1 2">
    <name type="scientific">Pisolithus tinctorius Marx 270</name>
    <dbReference type="NCBI Taxonomy" id="870435"/>
    <lineage>
        <taxon>Eukaryota</taxon>
        <taxon>Fungi</taxon>
        <taxon>Dikarya</taxon>
        <taxon>Basidiomycota</taxon>
        <taxon>Agaricomycotina</taxon>
        <taxon>Agaricomycetes</taxon>
        <taxon>Agaricomycetidae</taxon>
        <taxon>Boletales</taxon>
        <taxon>Sclerodermatineae</taxon>
        <taxon>Pisolithaceae</taxon>
        <taxon>Pisolithus</taxon>
    </lineage>
</organism>
<dbReference type="InParanoid" id="A0A0C3NRM2"/>
<evidence type="ECO:0000313" key="2">
    <source>
        <dbReference type="Proteomes" id="UP000054217"/>
    </source>
</evidence>
<name>A0A0C3NRM2_PISTI</name>
<keyword evidence="2" id="KW-1185">Reference proteome</keyword>
<evidence type="ECO:0000313" key="1">
    <source>
        <dbReference type="EMBL" id="KIO03515.1"/>
    </source>
</evidence>
<sequence length="149" mass="17243">MRQQDRAPDTVSYFMRDCSCSRALPDAIHQSLYLNILVDSIHTRFRVIQLIYHICCYLHISWLPCVSTQSTLTGVYRCVMNLKSISVTDRYIPKFTSLFIKTSREISARTTSFRPVGHRMRECVSATIHYMASRSMNAWAIDSSTQFFA</sequence>
<dbReference type="EMBL" id="KN831976">
    <property type="protein sequence ID" value="KIO03515.1"/>
    <property type="molecule type" value="Genomic_DNA"/>
</dbReference>
<dbReference type="HOGENOM" id="CLU_1750448_0_0_1"/>
<proteinExistence type="predicted"/>